<dbReference type="InterPro" id="IPR050129">
    <property type="entry name" value="Zn_alcohol_dh"/>
</dbReference>
<dbReference type="InterPro" id="IPR036291">
    <property type="entry name" value="NAD(P)-bd_dom_sf"/>
</dbReference>
<dbReference type="InterPro" id="IPR011032">
    <property type="entry name" value="GroES-like_sf"/>
</dbReference>
<dbReference type="PANTHER" id="PTHR43401:SF2">
    <property type="entry name" value="L-THREONINE 3-DEHYDROGENASE"/>
    <property type="match status" value="1"/>
</dbReference>
<keyword evidence="8" id="KW-1185">Reference proteome</keyword>
<dbReference type="GO" id="GO:0016616">
    <property type="term" value="F:oxidoreductase activity, acting on the CH-OH group of donors, NAD or NADP as acceptor"/>
    <property type="evidence" value="ECO:0007669"/>
    <property type="project" value="UniProtKB-ARBA"/>
</dbReference>
<dbReference type="GO" id="GO:0008270">
    <property type="term" value="F:zinc ion binding"/>
    <property type="evidence" value="ECO:0007669"/>
    <property type="project" value="InterPro"/>
</dbReference>
<dbReference type="AlphaFoldDB" id="A0A830F657"/>
<dbReference type="Gene3D" id="3.90.180.10">
    <property type="entry name" value="Medium-chain alcohol dehydrogenases, catalytic domain"/>
    <property type="match status" value="1"/>
</dbReference>
<dbReference type="GO" id="GO:0030554">
    <property type="term" value="F:adenyl nucleotide binding"/>
    <property type="evidence" value="ECO:0007669"/>
    <property type="project" value="UniProtKB-ARBA"/>
</dbReference>
<dbReference type="GO" id="GO:0043168">
    <property type="term" value="F:anion binding"/>
    <property type="evidence" value="ECO:0007669"/>
    <property type="project" value="UniProtKB-ARBA"/>
</dbReference>
<dbReference type="PANTHER" id="PTHR43401">
    <property type="entry name" value="L-THREONINE 3-DEHYDROGENASE"/>
    <property type="match status" value="1"/>
</dbReference>
<dbReference type="GO" id="GO:0044281">
    <property type="term" value="P:small molecule metabolic process"/>
    <property type="evidence" value="ECO:0007669"/>
    <property type="project" value="UniProtKB-ARBA"/>
</dbReference>
<dbReference type="GO" id="GO:0051262">
    <property type="term" value="P:protein tetramerization"/>
    <property type="evidence" value="ECO:0007669"/>
    <property type="project" value="UniProtKB-ARBA"/>
</dbReference>
<gene>
    <name evidence="7" type="ORF">GCM10009037_30200</name>
</gene>
<evidence type="ECO:0000313" key="8">
    <source>
        <dbReference type="Proteomes" id="UP000628840"/>
    </source>
</evidence>
<dbReference type="Gene3D" id="3.40.50.720">
    <property type="entry name" value="NAD(P)-binding Rossmann-like Domain"/>
    <property type="match status" value="1"/>
</dbReference>
<dbReference type="SUPFAM" id="SSF50129">
    <property type="entry name" value="GroES-like"/>
    <property type="match status" value="1"/>
</dbReference>
<keyword evidence="1 4" id="KW-0479">Metal-binding</keyword>
<evidence type="ECO:0000256" key="1">
    <source>
        <dbReference type="ARBA" id="ARBA00022723"/>
    </source>
</evidence>
<keyword evidence="2 4" id="KW-0862">Zinc</keyword>
<dbReference type="SUPFAM" id="SSF51735">
    <property type="entry name" value="NAD(P)-binding Rossmann-fold domains"/>
    <property type="match status" value="1"/>
</dbReference>
<dbReference type="PROSITE" id="PS00059">
    <property type="entry name" value="ADH_ZINC"/>
    <property type="match status" value="1"/>
</dbReference>
<dbReference type="InterPro" id="IPR002328">
    <property type="entry name" value="ADH_Zn_CS"/>
</dbReference>
<keyword evidence="3" id="KW-0560">Oxidoreductase</keyword>
<sequence>MVDVAACGVCKTDYHMYHGAFDIDYPQVLGHEAAGTVTAVGEDVRRVEVGDRVALNPTVPCGDCSYCKAGRETLCEDLTSIGGAADTVLDGAFAEKVRAPAGNVERIGDLDFETAALAEPLACCVHGVERAALDHGDSVVVIGAGPIGLLLTQTLRDAGAGEILVSEPVAERRTLALELGADYVNDPTETAVTDAASETLGAVDLAVEVVGFEATVQQAIDLTSPGGRTLVFGVPPEDATVEVRPFDYFYDEVELTGTYSLRPADFEVAVGLLRQGRVDVDPLVTDELPLADLPTAFERIDNSVGMKKIVHPGE</sequence>
<comment type="similarity">
    <text evidence="4">Belongs to the zinc-containing alcohol dehydrogenase family.</text>
</comment>
<dbReference type="EMBL" id="BMPF01000008">
    <property type="protein sequence ID" value="GGL44768.1"/>
    <property type="molecule type" value="Genomic_DNA"/>
</dbReference>
<evidence type="ECO:0000313" key="7">
    <source>
        <dbReference type="EMBL" id="GGL44768.1"/>
    </source>
</evidence>
<evidence type="ECO:0000256" key="2">
    <source>
        <dbReference type="ARBA" id="ARBA00022833"/>
    </source>
</evidence>
<name>A0A830F657_9EURY</name>
<dbReference type="Pfam" id="PF00107">
    <property type="entry name" value="ADH_zinc_N"/>
    <property type="match status" value="1"/>
</dbReference>
<protein>
    <submittedName>
        <fullName evidence="7">Iditol 2-dehydrogenase</fullName>
    </submittedName>
</protein>
<evidence type="ECO:0000256" key="4">
    <source>
        <dbReference type="RuleBase" id="RU361277"/>
    </source>
</evidence>
<dbReference type="InterPro" id="IPR013149">
    <property type="entry name" value="ADH-like_C"/>
</dbReference>
<evidence type="ECO:0000256" key="3">
    <source>
        <dbReference type="ARBA" id="ARBA00023002"/>
    </source>
</evidence>
<organism evidence="7 8">
    <name type="scientific">Halarchaeum grantii</name>
    <dbReference type="NCBI Taxonomy" id="1193105"/>
    <lineage>
        <taxon>Archaea</taxon>
        <taxon>Methanobacteriati</taxon>
        <taxon>Methanobacteriota</taxon>
        <taxon>Stenosarchaea group</taxon>
        <taxon>Halobacteria</taxon>
        <taxon>Halobacteriales</taxon>
        <taxon>Halobacteriaceae</taxon>
    </lineage>
</organism>
<proteinExistence type="inferred from homology"/>
<evidence type="ECO:0000259" key="6">
    <source>
        <dbReference type="Pfam" id="PF08240"/>
    </source>
</evidence>
<comment type="caution">
    <text evidence="7">The sequence shown here is derived from an EMBL/GenBank/DDBJ whole genome shotgun (WGS) entry which is preliminary data.</text>
</comment>
<evidence type="ECO:0000259" key="5">
    <source>
        <dbReference type="Pfam" id="PF00107"/>
    </source>
</evidence>
<dbReference type="InterPro" id="IPR013154">
    <property type="entry name" value="ADH-like_N"/>
</dbReference>
<dbReference type="Pfam" id="PF08240">
    <property type="entry name" value="ADH_N"/>
    <property type="match status" value="1"/>
</dbReference>
<accession>A0A830F657</accession>
<dbReference type="Proteomes" id="UP000628840">
    <property type="component" value="Unassembled WGS sequence"/>
</dbReference>
<comment type="cofactor">
    <cofactor evidence="4">
        <name>Zn(2+)</name>
        <dbReference type="ChEBI" id="CHEBI:29105"/>
    </cofactor>
</comment>
<reference evidence="7 8" key="1">
    <citation type="journal article" date="2019" name="Int. J. Syst. Evol. Microbiol.">
        <title>The Global Catalogue of Microorganisms (GCM) 10K type strain sequencing project: providing services to taxonomists for standard genome sequencing and annotation.</title>
        <authorList>
            <consortium name="The Broad Institute Genomics Platform"/>
            <consortium name="The Broad Institute Genome Sequencing Center for Infectious Disease"/>
            <person name="Wu L."/>
            <person name="Ma J."/>
        </authorList>
    </citation>
    <scope>NUCLEOTIDE SEQUENCE [LARGE SCALE GENOMIC DNA]</scope>
    <source>
        <strain evidence="7 8">JCM 19585</strain>
    </source>
</reference>
<feature type="domain" description="Alcohol dehydrogenase-like C-terminal" evidence="5">
    <location>
        <begin position="146"/>
        <end position="273"/>
    </location>
</feature>
<feature type="domain" description="Alcohol dehydrogenase-like N-terminal" evidence="6">
    <location>
        <begin position="2"/>
        <end position="107"/>
    </location>
</feature>